<feature type="compositionally biased region" description="Low complexity" evidence="1">
    <location>
        <begin position="730"/>
        <end position="745"/>
    </location>
</feature>
<feature type="compositionally biased region" description="Polar residues" evidence="1">
    <location>
        <begin position="154"/>
        <end position="163"/>
    </location>
</feature>
<protein>
    <submittedName>
        <fullName evidence="2">Uncharacterized protein</fullName>
    </submittedName>
</protein>
<organism evidence="2 3">
    <name type="scientific">Culex pipiens pipiens</name>
    <name type="common">Northern house mosquito</name>
    <dbReference type="NCBI Taxonomy" id="38569"/>
    <lineage>
        <taxon>Eukaryota</taxon>
        <taxon>Metazoa</taxon>
        <taxon>Ecdysozoa</taxon>
        <taxon>Arthropoda</taxon>
        <taxon>Hexapoda</taxon>
        <taxon>Insecta</taxon>
        <taxon>Pterygota</taxon>
        <taxon>Neoptera</taxon>
        <taxon>Endopterygota</taxon>
        <taxon>Diptera</taxon>
        <taxon>Nematocera</taxon>
        <taxon>Culicoidea</taxon>
        <taxon>Culicidae</taxon>
        <taxon>Culicinae</taxon>
        <taxon>Culicini</taxon>
        <taxon>Culex</taxon>
        <taxon>Culex</taxon>
    </lineage>
</organism>
<proteinExistence type="predicted"/>
<feature type="compositionally biased region" description="Basic and acidic residues" evidence="1">
    <location>
        <begin position="260"/>
        <end position="270"/>
    </location>
</feature>
<gene>
    <name evidence="2" type="ORF">pipiens_017110</name>
</gene>
<accession>A0ABD1CIW1</accession>
<dbReference type="EMBL" id="JBEHCU010011967">
    <property type="protein sequence ID" value="KAL1376052.1"/>
    <property type="molecule type" value="Genomic_DNA"/>
</dbReference>
<feature type="compositionally biased region" description="Low complexity" evidence="1">
    <location>
        <begin position="357"/>
        <end position="383"/>
    </location>
</feature>
<feature type="compositionally biased region" description="Low complexity" evidence="1">
    <location>
        <begin position="465"/>
        <end position="499"/>
    </location>
</feature>
<comment type="caution">
    <text evidence="2">The sequence shown here is derived from an EMBL/GenBank/DDBJ whole genome shotgun (WGS) entry which is preliminary data.</text>
</comment>
<feature type="compositionally biased region" description="Polar residues" evidence="1">
    <location>
        <begin position="232"/>
        <end position="241"/>
    </location>
</feature>
<dbReference type="AlphaFoldDB" id="A0ABD1CIW1"/>
<feature type="compositionally biased region" description="Low complexity" evidence="1">
    <location>
        <begin position="271"/>
        <end position="284"/>
    </location>
</feature>
<dbReference type="Proteomes" id="UP001562425">
    <property type="component" value="Unassembled WGS sequence"/>
</dbReference>
<evidence type="ECO:0000313" key="3">
    <source>
        <dbReference type="Proteomes" id="UP001562425"/>
    </source>
</evidence>
<sequence length="802" mass="85471">MAEIVLQQRLEYATRSRIFMSKKLDKSKEDIDDLKFRLEEKNIELEGTKAQLRVLESKQHQQQQSGKSSVASSGFSPEHHPTATAVAAAAATTPTALVAPVKPSVVSTSAGGIVTSQPFHHHRDLTLRLQQASQVSTPSMKAMIPLAMDEVLHHSSSTESAQDQAERLTYPETPKRKPSKIPLPGTKGYVAPKPPTGRNFVANAPKNSPSPSGSLSNKSLNKSTGSLYMRSTGPSSISSGNRGVVRDTSMNRPESAQSWSRRDTSLEKSRSSSIPVSSKGSPVAAKPPPSAVVSSSPQPKAKRDSLTTRVKNLDSLSRLQTAASTGNLSKSSSKKDLSSTSFSTGRPKQASGGGGIRRVSSASIGRSSSTEHSGGSSSNGSSSVAASPTDNSDNGKARRTNTFRLARPTLMPPLAVPSSTGAAPPRGGGPQQPLLRRSHLPVVVPTRKPTAAASTLIIMASSPDATAHDASSSSCSSGSGSSPSSVTTVTTIESHSSSTQAPPASRDLIGEYLAAKSRTQGPPAILIPQQAAAAAPRRDADDLELAYKHPILLMNDEDEQNVFCSVVSSVGNERNREVEVRYVDDNSIELLDATREDFGEGEKESLIVPKPKKMAFHSLKGSPVKNGADDQDAKCRLVGKVNPNILKTWEQLSGGDKGEPVAKRKSSLITVTSSENSADSKQSCLIFYRNQYNNLTAPEEEEFHVNRIQHGSVSTTSSSVTMEEPKVPRTTSMVTSTTTTETTSSEGCYDFYDSIDDSSTRIDGVVLEEDEDDDEYAMAAGEGLADFTSLDRKKMMWSIDVE</sequence>
<evidence type="ECO:0000313" key="2">
    <source>
        <dbReference type="EMBL" id="KAL1376052.1"/>
    </source>
</evidence>
<feature type="region of interest" description="Disordered" evidence="1">
    <location>
        <begin position="714"/>
        <end position="745"/>
    </location>
</feature>
<name>A0ABD1CIW1_CULPP</name>
<reference evidence="2 3" key="1">
    <citation type="submission" date="2024-05" db="EMBL/GenBank/DDBJ databases">
        <title>Culex pipiens pipiens assembly and annotation.</title>
        <authorList>
            <person name="Alout H."/>
            <person name="Durand T."/>
        </authorList>
    </citation>
    <scope>NUCLEOTIDE SEQUENCE [LARGE SCALE GENOMIC DNA]</scope>
    <source>
        <strain evidence="2">HA-2024</strain>
        <tissue evidence="2">Whole body</tissue>
    </source>
</reference>
<evidence type="ECO:0000256" key="1">
    <source>
        <dbReference type="SAM" id="MobiDB-lite"/>
    </source>
</evidence>
<feature type="region of interest" description="Disordered" evidence="1">
    <location>
        <begin position="56"/>
        <end position="86"/>
    </location>
</feature>
<feature type="region of interest" description="Disordered" evidence="1">
    <location>
        <begin position="153"/>
        <end position="438"/>
    </location>
</feature>
<feature type="compositionally biased region" description="Low complexity" evidence="1">
    <location>
        <begin position="421"/>
        <end position="435"/>
    </location>
</feature>
<feature type="compositionally biased region" description="Polar residues" evidence="1">
    <location>
        <begin position="307"/>
        <end position="328"/>
    </location>
</feature>
<keyword evidence="3" id="KW-1185">Reference proteome</keyword>
<feature type="compositionally biased region" description="Polar residues" evidence="1">
    <location>
        <begin position="248"/>
        <end position="259"/>
    </location>
</feature>
<feature type="compositionally biased region" description="Polar residues" evidence="1">
    <location>
        <begin position="384"/>
        <end position="394"/>
    </location>
</feature>
<feature type="region of interest" description="Disordered" evidence="1">
    <location>
        <begin position="465"/>
        <end position="505"/>
    </location>
</feature>
<feature type="compositionally biased region" description="Low complexity" evidence="1">
    <location>
        <begin position="205"/>
        <end position="227"/>
    </location>
</feature>
<feature type="compositionally biased region" description="Low complexity" evidence="1">
    <location>
        <begin position="60"/>
        <end position="86"/>
    </location>
</feature>